<dbReference type="AlphaFoldDB" id="A0AAU3GT37"/>
<name>A0AAU3GT37_9ACTN</name>
<sequence length="155" mass="16080">MSWAGGGLLGLGACAVYFARVSGSRGFFGGLLLAAGLLACVAAADQATARSEVATCAVREVHTEHLASYGEGGPPQATVYRLDLRCPGGYPAVLKADRAFAATGEEIRIAYDPERRVSPAVQGDTSPWTPALWAAVLLTASTAPALRDQASRRSM</sequence>
<organism evidence="2">
    <name type="scientific">Streptomyces sp. NBC_01401</name>
    <dbReference type="NCBI Taxonomy" id="2903854"/>
    <lineage>
        <taxon>Bacteria</taxon>
        <taxon>Bacillati</taxon>
        <taxon>Actinomycetota</taxon>
        <taxon>Actinomycetes</taxon>
        <taxon>Kitasatosporales</taxon>
        <taxon>Streptomycetaceae</taxon>
        <taxon>Streptomyces</taxon>
    </lineage>
</organism>
<accession>A0AAU3GT37</accession>
<proteinExistence type="predicted"/>
<evidence type="ECO:0008006" key="3">
    <source>
        <dbReference type="Google" id="ProtNLM"/>
    </source>
</evidence>
<reference evidence="2" key="1">
    <citation type="submission" date="2022-10" db="EMBL/GenBank/DDBJ databases">
        <title>The complete genomes of actinobacterial strains from the NBC collection.</title>
        <authorList>
            <person name="Joergensen T.S."/>
            <person name="Alvarez Arevalo M."/>
            <person name="Sterndorff E.B."/>
            <person name="Faurdal D."/>
            <person name="Vuksanovic O."/>
            <person name="Mourched A.-S."/>
            <person name="Charusanti P."/>
            <person name="Shaw S."/>
            <person name="Blin K."/>
            <person name="Weber T."/>
        </authorList>
    </citation>
    <scope>NUCLEOTIDE SEQUENCE</scope>
    <source>
        <strain evidence="2">NBC_01401</strain>
    </source>
</reference>
<feature type="transmembrane region" description="Helical" evidence="1">
    <location>
        <begin position="25"/>
        <end position="44"/>
    </location>
</feature>
<dbReference type="EMBL" id="CP109535">
    <property type="protein sequence ID" value="WTY96161.1"/>
    <property type="molecule type" value="Genomic_DNA"/>
</dbReference>
<gene>
    <name evidence="2" type="ORF">OG626_15175</name>
</gene>
<evidence type="ECO:0000256" key="1">
    <source>
        <dbReference type="SAM" id="Phobius"/>
    </source>
</evidence>
<evidence type="ECO:0000313" key="2">
    <source>
        <dbReference type="EMBL" id="WTY96161.1"/>
    </source>
</evidence>
<protein>
    <recommendedName>
        <fullName evidence="3">DUF3592 domain-containing protein</fullName>
    </recommendedName>
</protein>
<keyword evidence="1" id="KW-1133">Transmembrane helix</keyword>
<keyword evidence="1" id="KW-0812">Transmembrane</keyword>
<keyword evidence="1" id="KW-0472">Membrane</keyword>